<accession>A0ABT8KAJ4</accession>
<protein>
    <submittedName>
        <fullName evidence="4">GNAT family N-acetyltransferase</fullName>
    </submittedName>
</protein>
<dbReference type="Proteomes" id="UP001174208">
    <property type="component" value="Unassembled WGS sequence"/>
</dbReference>
<dbReference type="RefSeq" id="WP_301212646.1">
    <property type="nucleotide sequence ID" value="NZ_JAROCF010000001.1"/>
</dbReference>
<dbReference type="EMBL" id="JAROCF010000001">
    <property type="protein sequence ID" value="MDN4614202.1"/>
    <property type="molecule type" value="Genomic_DNA"/>
</dbReference>
<reference evidence="4" key="1">
    <citation type="submission" date="2023-06" db="EMBL/GenBank/DDBJ databases">
        <title>MT1 and MT2 Draft Genomes of Novel Species.</title>
        <authorList>
            <person name="Venkateswaran K."/>
        </authorList>
    </citation>
    <scope>NUCLEOTIDE SEQUENCE</scope>
    <source>
        <strain evidence="4">F6_8S_P_1B</strain>
    </source>
</reference>
<evidence type="ECO:0000313" key="4">
    <source>
        <dbReference type="EMBL" id="MDN4614202.1"/>
    </source>
</evidence>
<dbReference type="Gene3D" id="3.40.630.30">
    <property type="match status" value="1"/>
</dbReference>
<keyword evidence="5" id="KW-1185">Reference proteome</keyword>
<evidence type="ECO:0000256" key="2">
    <source>
        <dbReference type="ARBA" id="ARBA00023315"/>
    </source>
</evidence>
<keyword evidence="1" id="KW-0808">Transferase</keyword>
<dbReference type="CDD" id="cd04301">
    <property type="entry name" value="NAT_SF"/>
    <property type="match status" value="1"/>
</dbReference>
<dbReference type="InterPro" id="IPR000182">
    <property type="entry name" value="GNAT_dom"/>
</dbReference>
<dbReference type="InterPro" id="IPR016181">
    <property type="entry name" value="Acyl_CoA_acyltransferase"/>
</dbReference>
<feature type="domain" description="N-acetyltransferase" evidence="3">
    <location>
        <begin position="3"/>
        <end position="178"/>
    </location>
</feature>
<dbReference type="SUPFAM" id="SSF55729">
    <property type="entry name" value="Acyl-CoA N-acyltransferases (Nat)"/>
    <property type="match status" value="1"/>
</dbReference>
<name>A0ABT8KAJ4_9MICO</name>
<dbReference type="PANTHER" id="PTHR43877">
    <property type="entry name" value="AMINOALKYLPHOSPHONATE N-ACETYLTRANSFERASE-RELATED-RELATED"/>
    <property type="match status" value="1"/>
</dbReference>
<dbReference type="Pfam" id="PF00583">
    <property type="entry name" value="Acetyltransf_1"/>
    <property type="match status" value="1"/>
</dbReference>
<dbReference type="InterPro" id="IPR050832">
    <property type="entry name" value="Bact_Acetyltransf"/>
</dbReference>
<gene>
    <name evidence="4" type="ORF">P5G50_07020</name>
</gene>
<keyword evidence="2" id="KW-0012">Acyltransferase</keyword>
<evidence type="ECO:0000313" key="5">
    <source>
        <dbReference type="Proteomes" id="UP001174208"/>
    </source>
</evidence>
<sequence>MTIRIRPACRGDEEALAAVAAATFPLACPPHTTDAAKAAFIASVLSQARFAEYLADPARRLLLAEDLDGSAVGYTLVNLGEPQDADVRAAIRIRPTAELSKCYVLPGHHGAGIAARLMAESLRVAAECGAAGIWLGVNELNGRAQRFYAKHGFERVGSKRFLVGDRWEDDWVMERALIPAVVPAQAPVPA</sequence>
<evidence type="ECO:0000259" key="3">
    <source>
        <dbReference type="PROSITE" id="PS51186"/>
    </source>
</evidence>
<evidence type="ECO:0000256" key="1">
    <source>
        <dbReference type="ARBA" id="ARBA00022679"/>
    </source>
</evidence>
<organism evidence="4 5">
    <name type="scientific">Leifsonia williamsii</name>
    <dbReference type="NCBI Taxonomy" id="3035919"/>
    <lineage>
        <taxon>Bacteria</taxon>
        <taxon>Bacillati</taxon>
        <taxon>Actinomycetota</taxon>
        <taxon>Actinomycetes</taxon>
        <taxon>Micrococcales</taxon>
        <taxon>Microbacteriaceae</taxon>
        <taxon>Leifsonia</taxon>
    </lineage>
</organism>
<dbReference type="PROSITE" id="PS51186">
    <property type="entry name" value="GNAT"/>
    <property type="match status" value="1"/>
</dbReference>
<proteinExistence type="predicted"/>
<comment type="caution">
    <text evidence="4">The sequence shown here is derived from an EMBL/GenBank/DDBJ whole genome shotgun (WGS) entry which is preliminary data.</text>
</comment>